<dbReference type="Proteomes" id="UP000018144">
    <property type="component" value="Unassembled WGS sequence"/>
</dbReference>
<dbReference type="AlphaFoldDB" id="U4LN22"/>
<dbReference type="OrthoDB" id="3231004at2759"/>
<gene>
    <name evidence="1" type="ORF">PCON_09138</name>
</gene>
<evidence type="ECO:0000313" key="2">
    <source>
        <dbReference type="Proteomes" id="UP000018144"/>
    </source>
</evidence>
<reference evidence="1 2" key="1">
    <citation type="journal article" date="2013" name="PLoS Genet.">
        <title>The genome and development-dependent transcriptomes of Pyronema confluens: a window into fungal evolution.</title>
        <authorList>
            <person name="Traeger S."/>
            <person name="Altegoer F."/>
            <person name="Freitag M."/>
            <person name="Gabaldon T."/>
            <person name="Kempken F."/>
            <person name="Kumar A."/>
            <person name="Marcet-Houben M."/>
            <person name="Poggeler S."/>
            <person name="Stajich J.E."/>
            <person name="Nowrousian M."/>
        </authorList>
    </citation>
    <scope>NUCLEOTIDE SEQUENCE [LARGE SCALE GENOMIC DNA]</scope>
    <source>
        <strain evidence="2">CBS 100304</strain>
        <tissue evidence="1">Vegetative mycelium</tissue>
    </source>
</reference>
<sequence length="399" mass="44479">MATAYAPYSNAMRLGQGFNSYTQNITIDSAVVFDPPKVVSNIPPPPPPVDEIQRQIVTYSSQFVDKLSDVVEATNLSPSTSIKSGSIGNSGKGGGGFIDCDKFKEADINYLIYVKAISQPSVPPTQENMRFQRIKGVTQDVFNRMFGDCFISGFLEGGEFTALVSITIPDEVKAEEKGGVAKIKATARLALATLTGREEADMAILAARKVLSEKTELTMNVNWSGGGRLKEEDTQWDIDSILRVAARFPDLVQKCPQRIAAVLSKYTTLRSFHEQCPNITPLEYDNVVLYHTYLLEAYMEYKYIVKQLNQMLEDTSAYEEVSDAKLDDLREELKPIQLILSELDDAKTYCRNQMLRIVKEVDNIAYHPELASSEDHIPPFMSSELFAALIPVRRSTVKS</sequence>
<dbReference type="EMBL" id="HF935475">
    <property type="protein sequence ID" value="CCX30735.1"/>
    <property type="molecule type" value="Genomic_DNA"/>
</dbReference>
<keyword evidence="2" id="KW-1185">Reference proteome</keyword>
<protein>
    <submittedName>
        <fullName evidence="1">Uncharacterized protein</fullName>
    </submittedName>
</protein>
<dbReference type="eggNOG" id="ENOG502SIVW">
    <property type="taxonomic scope" value="Eukaryota"/>
</dbReference>
<name>U4LN22_PYROM</name>
<evidence type="ECO:0000313" key="1">
    <source>
        <dbReference type="EMBL" id="CCX30735.1"/>
    </source>
</evidence>
<organism evidence="1 2">
    <name type="scientific">Pyronema omphalodes (strain CBS 100304)</name>
    <name type="common">Pyronema confluens</name>
    <dbReference type="NCBI Taxonomy" id="1076935"/>
    <lineage>
        <taxon>Eukaryota</taxon>
        <taxon>Fungi</taxon>
        <taxon>Dikarya</taxon>
        <taxon>Ascomycota</taxon>
        <taxon>Pezizomycotina</taxon>
        <taxon>Pezizomycetes</taxon>
        <taxon>Pezizales</taxon>
        <taxon>Pyronemataceae</taxon>
        <taxon>Pyronema</taxon>
    </lineage>
</organism>
<proteinExistence type="predicted"/>
<accession>U4LN22</accession>
<dbReference type="OMA" id="HAVITKY"/>
<dbReference type="STRING" id="1076935.U4LN22"/>